<sequence length="47" mass="5049">MLDGAVWDRAVSGFDGVCQEQLYAYASLRWPGVALEPVLFSDGDDGA</sequence>
<evidence type="ECO:0000313" key="1">
    <source>
        <dbReference type="EMBL" id="AEQ51927.1"/>
    </source>
</evidence>
<protein>
    <submittedName>
        <fullName evidence="1">Uncharacterized protein</fullName>
    </submittedName>
</protein>
<proteinExistence type="predicted"/>
<keyword evidence="2" id="KW-1185">Reference proteome</keyword>
<accession>G4REV6</accession>
<dbReference type="AlphaFoldDB" id="G4REV6"/>
<dbReference type="EMBL" id="CP003075">
    <property type="protein sequence ID" value="AEQ51927.1"/>
    <property type="molecule type" value="Genomic_DNA"/>
</dbReference>
<dbReference type="HOGENOM" id="CLU_3171310_0_0_5"/>
<dbReference type="KEGG" id="phl:KKY_1916"/>
<organism evidence="1 2">
    <name type="scientific">Pelagibacterium halotolerans (strain DSM 22347 / JCM 15775 / CGMCC 1.7692 / B2)</name>
    <dbReference type="NCBI Taxonomy" id="1082931"/>
    <lineage>
        <taxon>Bacteria</taxon>
        <taxon>Pseudomonadati</taxon>
        <taxon>Pseudomonadota</taxon>
        <taxon>Alphaproteobacteria</taxon>
        <taxon>Hyphomicrobiales</taxon>
        <taxon>Devosiaceae</taxon>
        <taxon>Pelagibacterium</taxon>
    </lineage>
</organism>
<name>G4REV6_PELHB</name>
<reference evidence="1 2" key="1">
    <citation type="journal article" date="2012" name="J. Bacteriol.">
        <title>Complete genome sequence of Pelagibacterium halotolerans B2T.</title>
        <authorList>
            <person name="Huo Y.Y."/>
            <person name="Cheng H."/>
            <person name="Han X.F."/>
            <person name="Jiang X.W."/>
            <person name="Sun C."/>
            <person name="Zhang X.Q."/>
            <person name="Zhu X.F."/>
            <person name="Liu Y.F."/>
            <person name="Li P.F."/>
            <person name="Ni P.X."/>
            <person name="Wu M."/>
        </authorList>
    </citation>
    <scope>NUCLEOTIDE SEQUENCE [LARGE SCALE GENOMIC DNA]</scope>
    <source>
        <strain evidence="2">DSM 22347 / JCM 15775 / CGMCC 1.7692 / B2</strain>
    </source>
</reference>
<gene>
    <name evidence="1" type="ordered locus">KKY_1916</name>
</gene>
<dbReference type="Proteomes" id="UP000008850">
    <property type="component" value="Chromosome"/>
</dbReference>
<evidence type="ECO:0000313" key="2">
    <source>
        <dbReference type="Proteomes" id="UP000008850"/>
    </source>
</evidence>
<dbReference type="STRING" id="1082931.KKY_1916"/>